<evidence type="ECO:0000256" key="1">
    <source>
        <dbReference type="SAM" id="SignalP"/>
    </source>
</evidence>
<dbReference type="AlphaFoldDB" id="A0A6M2DCP5"/>
<proteinExistence type="predicted"/>
<accession>A0A6M2DCP5</accession>
<feature type="chain" id="PRO_5026944877" evidence="1">
    <location>
        <begin position="24"/>
        <end position="92"/>
    </location>
</feature>
<evidence type="ECO:0000313" key="2">
    <source>
        <dbReference type="EMBL" id="NOV43001.1"/>
    </source>
</evidence>
<feature type="signal peptide" evidence="1">
    <location>
        <begin position="1"/>
        <end position="23"/>
    </location>
</feature>
<dbReference type="EMBL" id="GHWJ01010264">
    <property type="protein sequence ID" value="NOV43001.1"/>
    <property type="molecule type" value="Transcribed_RNA"/>
</dbReference>
<reference evidence="2" key="1">
    <citation type="submission" date="2019-09" db="EMBL/GenBank/DDBJ databases">
        <title>Organ-specific transcriptomic study of the physiology of the cattle tick, Rhipicephalus microplus.</title>
        <authorList>
            <person name="Tirloni L."/>
            <person name="Braz G."/>
            <person name="Gandara A.C.P."/>
            <person name="Sabadin G.A."/>
            <person name="da Silva R.M."/>
            <person name="Guizzo M.G."/>
            <person name="Machado J.A."/>
            <person name="Costa E.P."/>
            <person name="Gomes H.F."/>
            <person name="Moraes J."/>
            <person name="Mota M.B.S."/>
            <person name="Mesquita R.D."/>
            <person name="Alvarenga P.H."/>
            <person name="Alves F."/>
            <person name="Seixas A."/>
            <person name="da Fonseca R.N."/>
            <person name="Fogaca A."/>
            <person name="Logullo C."/>
            <person name="Tanaka A."/>
            <person name="Daffre S."/>
            <person name="Termignoni C."/>
            <person name="Vaz I.S.Jr."/>
            <person name="Oliveira P.L."/>
            <person name="Ribeiro J.M."/>
        </authorList>
    </citation>
    <scope>NUCLEOTIDE SEQUENCE</scope>
    <source>
        <strain evidence="2">Porto Alegre</strain>
    </source>
</reference>
<protein>
    <submittedName>
        <fullName evidence="2">Putative secreted protein ovary overexpressed</fullName>
    </submittedName>
</protein>
<sequence length="92" mass="10111">MLCHFGGLFACPILLSMLRRAGCVLEVFRHPSSLTDIGHSVCSEFYAHAASARTPKMAILKLVLVDDVKCIPPIGGSVEVWDKENRLEECIP</sequence>
<name>A0A6M2DCP5_RHIMP</name>
<keyword evidence="1" id="KW-0732">Signal</keyword>
<organism evidence="2">
    <name type="scientific">Rhipicephalus microplus</name>
    <name type="common">Cattle tick</name>
    <name type="synonym">Boophilus microplus</name>
    <dbReference type="NCBI Taxonomy" id="6941"/>
    <lineage>
        <taxon>Eukaryota</taxon>
        <taxon>Metazoa</taxon>
        <taxon>Ecdysozoa</taxon>
        <taxon>Arthropoda</taxon>
        <taxon>Chelicerata</taxon>
        <taxon>Arachnida</taxon>
        <taxon>Acari</taxon>
        <taxon>Parasitiformes</taxon>
        <taxon>Ixodida</taxon>
        <taxon>Ixodoidea</taxon>
        <taxon>Ixodidae</taxon>
        <taxon>Rhipicephalinae</taxon>
        <taxon>Rhipicephalus</taxon>
        <taxon>Boophilus</taxon>
    </lineage>
</organism>